<keyword evidence="11" id="KW-1185">Reference proteome</keyword>
<evidence type="ECO:0000313" key="11">
    <source>
        <dbReference type="Proteomes" id="UP001431783"/>
    </source>
</evidence>
<protein>
    <recommendedName>
        <fullName evidence="9">Peptidase S1 domain-containing protein</fullName>
    </recommendedName>
</protein>
<comment type="subcellular location">
    <subcellularLocation>
        <location evidence="1">Secreted</location>
    </subcellularLocation>
</comment>
<dbReference type="GO" id="GO:0004252">
    <property type="term" value="F:serine-type endopeptidase activity"/>
    <property type="evidence" value="ECO:0007669"/>
    <property type="project" value="InterPro"/>
</dbReference>
<keyword evidence="6" id="KW-1015">Disulfide bond</keyword>
<proteinExistence type="predicted"/>
<dbReference type="PROSITE" id="PS00134">
    <property type="entry name" value="TRYPSIN_HIS"/>
    <property type="match status" value="1"/>
</dbReference>
<dbReference type="FunFam" id="2.40.10.10:FF:000006">
    <property type="entry name" value="Serine proteinase stubble"/>
    <property type="match status" value="1"/>
</dbReference>
<keyword evidence="2" id="KW-0964">Secreted</keyword>
<dbReference type="EMBL" id="JARQZJ010000061">
    <property type="protein sequence ID" value="KAK9878852.1"/>
    <property type="molecule type" value="Genomic_DNA"/>
</dbReference>
<dbReference type="Proteomes" id="UP001431783">
    <property type="component" value="Unassembled WGS sequence"/>
</dbReference>
<dbReference type="InterPro" id="IPR001314">
    <property type="entry name" value="Peptidase_S1A"/>
</dbReference>
<evidence type="ECO:0000256" key="8">
    <source>
        <dbReference type="SAM" id="SignalP"/>
    </source>
</evidence>
<feature type="chain" id="PRO_5043755065" description="Peptidase S1 domain-containing protein" evidence="8">
    <location>
        <begin position="20"/>
        <end position="330"/>
    </location>
</feature>
<keyword evidence="3 7" id="KW-0645">Protease</keyword>
<dbReference type="InterPro" id="IPR001254">
    <property type="entry name" value="Trypsin_dom"/>
</dbReference>
<dbReference type="AlphaFoldDB" id="A0AAW1UFD2"/>
<dbReference type="PRINTS" id="PR00722">
    <property type="entry name" value="CHYMOTRYPSIN"/>
</dbReference>
<accession>A0AAW1UFD2</accession>
<feature type="signal peptide" evidence="8">
    <location>
        <begin position="1"/>
        <end position="19"/>
    </location>
</feature>
<dbReference type="InterPro" id="IPR043504">
    <property type="entry name" value="Peptidase_S1_PA_chymotrypsin"/>
</dbReference>
<reference evidence="10 11" key="1">
    <citation type="submission" date="2023-03" db="EMBL/GenBank/DDBJ databases">
        <title>Genome insight into feeding habits of ladybird beetles.</title>
        <authorList>
            <person name="Li H.-S."/>
            <person name="Huang Y.-H."/>
            <person name="Pang H."/>
        </authorList>
    </citation>
    <scope>NUCLEOTIDE SEQUENCE [LARGE SCALE GENOMIC DNA]</scope>
    <source>
        <strain evidence="10">SYSU_2023b</strain>
        <tissue evidence="10">Whole body</tissue>
    </source>
</reference>
<evidence type="ECO:0000256" key="6">
    <source>
        <dbReference type="ARBA" id="ARBA00023157"/>
    </source>
</evidence>
<dbReference type="InterPro" id="IPR033116">
    <property type="entry name" value="TRYPSIN_SER"/>
</dbReference>
<gene>
    <name evidence="10" type="ORF">WA026_003686</name>
</gene>
<name>A0AAW1UFD2_9CUCU</name>
<evidence type="ECO:0000256" key="2">
    <source>
        <dbReference type="ARBA" id="ARBA00022525"/>
    </source>
</evidence>
<dbReference type="Gene3D" id="2.40.10.10">
    <property type="entry name" value="Trypsin-like serine proteases"/>
    <property type="match status" value="1"/>
</dbReference>
<dbReference type="InterPro" id="IPR018114">
    <property type="entry name" value="TRYPSIN_HIS"/>
</dbReference>
<evidence type="ECO:0000259" key="9">
    <source>
        <dbReference type="PROSITE" id="PS50240"/>
    </source>
</evidence>
<organism evidence="10 11">
    <name type="scientific">Henosepilachna vigintioctopunctata</name>
    <dbReference type="NCBI Taxonomy" id="420089"/>
    <lineage>
        <taxon>Eukaryota</taxon>
        <taxon>Metazoa</taxon>
        <taxon>Ecdysozoa</taxon>
        <taxon>Arthropoda</taxon>
        <taxon>Hexapoda</taxon>
        <taxon>Insecta</taxon>
        <taxon>Pterygota</taxon>
        <taxon>Neoptera</taxon>
        <taxon>Endopterygota</taxon>
        <taxon>Coleoptera</taxon>
        <taxon>Polyphaga</taxon>
        <taxon>Cucujiformia</taxon>
        <taxon>Coccinelloidea</taxon>
        <taxon>Coccinellidae</taxon>
        <taxon>Epilachninae</taxon>
        <taxon>Epilachnini</taxon>
        <taxon>Henosepilachna</taxon>
    </lineage>
</organism>
<feature type="domain" description="Peptidase S1" evidence="9">
    <location>
        <begin position="95"/>
        <end position="324"/>
    </location>
</feature>
<evidence type="ECO:0000256" key="7">
    <source>
        <dbReference type="RuleBase" id="RU363034"/>
    </source>
</evidence>
<evidence type="ECO:0000256" key="4">
    <source>
        <dbReference type="ARBA" id="ARBA00022801"/>
    </source>
</evidence>
<dbReference type="Pfam" id="PF00089">
    <property type="entry name" value="Trypsin"/>
    <property type="match status" value="1"/>
</dbReference>
<dbReference type="GO" id="GO:0005615">
    <property type="term" value="C:extracellular space"/>
    <property type="evidence" value="ECO:0007669"/>
    <property type="project" value="TreeGrafter"/>
</dbReference>
<evidence type="ECO:0000256" key="3">
    <source>
        <dbReference type="ARBA" id="ARBA00022670"/>
    </source>
</evidence>
<keyword evidence="5 7" id="KW-0720">Serine protease</keyword>
<dbReference type="PANTHER" id="PTHR24264">
    <property type="entry name" value="TRYPSIN-RELATED"/>
    <property type="match status" value="1"/>
</dbReference>
<dbReference type="PROSITE" id="PS00135">
    <property type="entry name" value="TRYPSIN_SER"/>
    <property type="match status" value="1"/>
</dbReference>
<dbReference type="SMART" id="SM00020">
    <property type="entry name" value="Tryp_SPc"/>
    <property type="match status" value="1"/>
</dbReference>
<dbReference type="SUPFAM" id="SSF50494">
    <property type="entry name" value="Trypsin-like serine proteases"/>
    <property type="match status" value="1"/>
</dbReference>
<evidence type="ECO:0000256" key="1">
    <source>
        <dbReference type="ARBA" id="ARBA00004613"/>
    </source>
</evidence>
<dbReference type="InterPro" id="IPR050127">
    <property type="entry name" value="Serine_Proteases_S1"/>
</dbReference>
<keyword evidence="4 7" id="KW-0378">Hydrolase</keyword>
<comment type="caution">
    <text evidence="10">The sequence shown here is derived from an EMBL/GenBank/DDBJ whole genome shotgun (WGS) entry which is preliminary data.</text>
</comment>
<keyword evidence="8" id="KW-0732">Signal</keyword>
<evidence type="ECO:0000313" key="10">
    <source>
        <dbReference type="EMBL" id="KAK9878852.1"/>
    </source>
</evidence>
<dbReference type="CDD" id="cd00190">
    <property type="entry name" value="Tryp_SPc"/>
    <property type="match status" value="1"/>
</dbReference>
<evidence type="ECO:0000256" key="5">
    <source>
        <dbReference type="ARBA" id="ARBA00022825"/>
    </source>
</evidence>
<dbReference type="GO" id="GO:0006508">
    <property type="term" value="P:proteolysis"/>
    <property type="evidence" value="ECO:0007669"/>
    <property type="project" value="UniProtKB-KW"/>
</dbReference>
<dbReference type="PROSITE" id="PS50240">
    <property type="entry name" value="TRYPSIN_DOM"/>
    <property type="match status" value="1"/>
</dbReference>
<sequence length="330" mass="36461">MIVHNLFYLIVAFVVTCNADISQKDMDYLNQSMAVLESNGTRHGKLLFNQLSSIMDLFGGVASVSGDEDESDEDDDARQKNCTCECGLPNQENRIVGGQPTGPNRYPWIVRIMYNGRFHCGASLLSKDYVLTAAHCIGKLKRSKIRVILGDYDQSTTSDSPAKLRHIVEVIRHRNFDTKSYNHDIALLKLRKPVEFQENIKAVCLPQTIDPSGKLGTVIGWGRTAEGGMLPNIVQEVQVPILSLSQCRAMRYPASRITPYMLCAGKGAMDSCQGDSGGPLIIQNNGKYEVVGIVSWGVGCGRPGYPGVYTRVSKYLSWLRRNLEDSCVCS</sequence>
<dbReference type="PANTHER" id="PTHR24264:SF65">
    <property type="entry name" value="SRCR DOMAIN-CONTAINING PROTEIN"/>
    <property type="match status" value="1"/>
</dbReference>
<dbReference type="InterPro" id="IPR009003">
    <property type="entry name" value="Peptidase_S1_PA"/>
</dbReference>